<protein>
    <recommendedName>
        <fullName evidence="4">ABC transporter domain-containing protein</fullName>
    </recommendedName>
</protein>
<dbReference type="Gene3D" id="3.40.50.300">
    <property type="entry name" value="P-loop containing nucleotide triphosphate hydrolases"/>
    <property type="match status" value="1"/>
</dbReference>
<keyword evidence="2" id="KW-0547">Nucleotide-binding</keyword>
<keyword evidence="3" id="KW-0067">ATP-binding</keyword>
<dbReference type="GO" id="GO:0005524">
    <property type="term" value="F:ATP binding"/>
    <property type="evidence" value="ECO:0007669"/>
    <property type="project" value="UniProtKB-KW"/>
</dbReference>
<dbReference type="InterPro" id="IPR050319">
    <property type="entry name" value="ABC_transp_ATP-bind"/>
</dbReference>
<comment type="caution">
    <text evidence="5">The sequence shown here is derived from an EMBL/GenBank/DDBJ whole genome shotgun (WGS) entry which is preliminary data.</text>
</comment>
<feature type="non-terminal residue" evidence="5">
    <location>
        <position position="147"/>
    </location>
</feature>
<evidence type="ECO:0000259" key="4">
    <source>
        <dbReference type="Pfam" id="PF00005"/>
    </source>
</evidence>
<feature type="domain" description="ABC transporter" evidence="4">
    <location>
        <begin position="38"/>
        <end position="136"/>
    </location>
</feature>
<dbReference type="EMBL" id="LAZR01068019">
    <property type="protein sequence ID" value="KKK50444.1"/>
    <property type="molecule type" value="Genomic_DNA"/>
</dbReference>
<accession>A0A0F8Y8M9</accession>
<dbReference type="SUPFAM" id="SSF52540">
    <property type="entry name" value="P-loop containing nucleoside triphosphate hydrolases"/>
    <property type="match status" value="1"/>
</dbReference>
<dbReference type="InterPro" id="IPR027417">
    <property type="entry name" value="P-loop_NTPase"/>
</dbReference>
<gene>
    <name evidence="5" type="ORF">LCGC14_3124950</name>
</gene>
<reference evidence="5" key="1">
    <citation type="journal article" date="2015" name="Nature">
        <title>Complex archaea that bridge the gap between prokaryotes and eukaryotes.</title>
        <authorList>
            <person name="Spang A."/>
            <person name="Saw J.H."/>
            <person name="Jorgensen S.L."/>
            <person name="Zaremba-Niedzwiedzka K."/>
            <person name="Martijn J."/>
            <person name="Lind A.E."/>
            <person name="van Eijk R."/>
            <person name="Schleper C."/>
            <person name="Guy L."/>
            <person name="Ettema T.J."/>
        </authorList>
    </citation>
    <scope>NUCLEOTIDE SEQUENCE</scope>
</reference>
<evidence type="ECO:0000256" key="3">
    <source>
        <dbReference type="ARBA" id="ARBA00022840"/>
    </source>
</evidence>
<sequence>MSEPNLIIEAQNLKKLYPVKRGFFESLTSNKSEFVHAVNDVSFKIFKGETFGLVGESGCGKSTTGFLLLNLLEKTDGRVFFKGTDLSLLSNKDLRKLREYIQIIFQNPYDSLSPRFNVFDIIAEPLRVLKVLRNEKEIEKAVISILE</sequence>
<proteinExistence type="predicted"/>
<name>A0A0F8Y8M9_9ZZZZ</name>
<organism evidence="5">
    <name type="scientific">marine sediment metagenome</name>
    <dbReference type="NCBI Taxonomy" id="412755"/>
    <lineage>
        <taxon>unclassified sequences</taxon>
        <taxon>metagenomes</taxon>
        <taxon>ecological metagenomes</taxon>
    </lineage>
</organism>
<dbReference type="Pfam" id="PF00005">
    <property type="entry name" value="ABC_tran"/>
    <property type="match status" value="1"/>
</dbReference>
<dbReference type="GO" id="GO:0016887">
    <property type="term" value="F:ATP hydrolysis activity"/>
    <property type="evidence" value="ECO:0007669"/>
    <property type="project" value="InterPro"/>
</dbReference>
<evidence type="ECO:0000256" key="2">
    <source>
        <dbReference type="ARBA" id="ARBA00022741"/>
    </source>
</evidence>
<keyword evidence="1" id="KW-0813">Transport</keyword>
<dbReference type="AlphaFoldDB" id="A0A0F8Y8M9"/>
<dbReference type="PANTHER" id="PTHR43776">
    <property type="entry name" value="TRANSPORT ATP-BINDING PROTEIN"/>
    <property type="match status" value="1"/>
</dbReference>
<evidence type="ECO:0000313" key="5">
    <source>
        <dbReference type="EMBL" id="KKK50444.1"/>
    </source>
</evidence>
<evidence type="ECO:0000256" key="1">
    <source>
        <dbReference type="ARBA" id="ARBA00022448"/>
    </source>
</evidence>
<dbReference type="InterPro" id="IPR003439">
    <property type="entry name" value="ABC_transporter-like_ATP-bd"/>
</dbReference>